<evidence type="ECO:0000313" key="2">
    <source>
        <dbReference type="EMBL" id="CAG6524512.1"/>
    </source>
</evidence>
<protein>
    <submittedName>
        <fullName evidence="2">(northern house mosquito) hypothetical protein</fullName>
    </submittedName>
</protein>
<sequence length="133" mass="15228">MAKSSSPHCTDRRRFCSTRTIHFFYAQLCHCSAPIFRDFLAIFSHFFTDFPCTFCPFFTPNAHQKCPGALLHRSLCAALREQANTSRTELSVSRSVPNLARPDPSDPVRRTKCSRVWSVREISDTNHKPFSTD</sequence>
<dbReference type="AlphaFoldDB" id="A0A8D8E923"/>
<dbReference type="EMBL" id="HBUE01295478">
    <property type="protein sequence ID" value="CAG6576195.1"/>
    <property type="molecule type" value="Transcribed_RNA"/>
</dbReference>
<dbReference type="EMBL" id="HBUE01189631">
    <property type="protein sequence ID" value="CAG6524512.1"/>
    <property type="molecule type" value="Transcribed_RNA"/>
</dbReference>
<reference evidence="2" key="1">
    <citation type="submission" date="2021-05" db="EMBL/GenBank/DDBJ databases">
        <authorList>
            <person name="Alioto T."/>
            <person name="Alioto T."/>
            <person name="Gomez Garrido J."/>
        </authorList>
    </citation>
    <scope>NUCLEOTIDE SEQUENCE</scope>
</reference>
<feature type="region of interest" description="Disordered" evidence="1">
    <location>
        <begin position="85"/>
        <end position="111"/>
    </location>
</feature>
<accession>A0A8D8E923</accession>
<name>A0A8D8E923_CULPI</name>
<organism evidence="2">
    <name type="scientific">Culex pipiens</name>
    <name type="common">House mosquito</name>
    <dbReference type="NCBI Taxonomy" id="7175"/>
    <lineage>
        <taxon>Eukaryota</taxon>
        <taxon>Metazoa</taxon>
        <taxon>Ecdysozoa</taxon>
        <taxon>Arthropoda</taxon>
        <taxon>Hexapoda</taxon>
        <taxon>Insecta</taxon>
        <taxon>Pterygota</taxon>
        <taxon>Neoptera</taxon>
        <taxon>Endopterygota</taxon>
        <taxon>Diptera</taxon>
        <taxon>Nematocera</taxon>
        <taxon>Culicoidea</taxon>
        <taxon>Culicidae</taxon>
        <taxon>Culicinae</taxon>
        <taxon>Culicini</taxon>
        <taxon>Culex</taxon>
        <taxon>Culex</taxon>
    </lineage>
</organism>
<evidence type="ECO:0000256" key="1">
    <source>
        <dbReference type="SAM" id="MobiDB-lite"/>
    </source>
</evidence>
<proteinExistence type="predicted"/>
<feature type="compositionally biased region" description="Polar residues" evidence="1">
    <location>
        <begin position="85"/>
        <end position="96"/>
    </location>
</feature>